<evidence type="ECO:0000259" key="1">
    <source>
        <dbReference type="Pfam" id="PF01841"/>
    </source>
</evidence>
<gene>
    <name evidence="2" type="ORF">SAMN05444370_11745</name>
</gene>
<evidence type="ECO:0000313" key="2">
    <source>
        <dbReference type="EMBL" id="SEA90738.1"/>
    </source>
</evidence>
<sequence>MSPAPIRAVRAVTAAPPAPGAMALAPLGIASSLGSVAGFGVEGGRIIETLGELETGQQAALIATDGDGPLVFTWRYAPTPDAPRYPEAAWTPRRNRWTTAAEDLVAASRAIAKAAGGGDAGIAALVAETRARFAYDHPETRFNDGCEVVPFLGCGVAAGSCVDINTYLVASLRAAGYEAAYLYGWFFPAEKVDRCVDGHCWVATRHDGRTLDWDVAHHIKAGLDPVGPALNPRGGRRVAVSHSMGWRFALGDRELTLKLLGEPAWLLPDGAVATPDQQEIRAL</sequence>
<proteinExistence type="predicted"/>
<name>A0A1H4F1S1_9RHOB</name>
<accession>A0A1H4F1S1</accession>
<dbReference type="STRING" id="89524.SAMN05444370_11745"/>
<feature type="domain" description="Transglutaminase-like" evidence="1">
    <location>
        <begin position="120"/>
        <end position="207"/>
    </location>
</feature>
<protein>
    <submittedName>
        <fullName evidence="2">Transglutaminase-like superfamily protein</fullName>
    </submittedName>
</protein>
<reference evidence="2 3" key="1">
    <citation type="submission" date="2016-10" db="EMBL/GenBank/DDBJ databases">
        <authorList>
            <person name="de Groot N.N."/>
        </authorList>
    </citation>
    <scope>NUCLEOTIDE SEQUENCE [LARGE SCALE GENOMIC DNA]</scope>
    <source>
        <strain evidence="2 3">DSM 15345</strain>
    </source>
</reference>
<keyword evidence="3" id="KW-1185">Reference proteome</keyword>
<dbReference type="InterPro" id="IPR002931">
    <property type="entry name" value="Transglutaminase-like"/>
</dbReference>
<dbReference type="Proteomes" id="UP000198703">
    <property type="component" value="Unassembled WGS sequence"/>
</dbReference>
<organism evidence="2 3">
    <name type="scientific">Rubrimonas cliftonensis</name>
    <dbReference type="NCBI Taxonomy" id="89524"/>
    <lineage>
        <taxon>Bacteria</taxon>
        <taxon>Pseudomonadati</taxon>
        <taxon>Pseudomonadota</taxon>
        <taxon>Alphaproteobacteria</taxon>
        <taxon>Rhodobacterales</taxon>
        <taxon>Paracoccaceae</taxon>
        <taxon>Rubrimonas</taxon>
    </lineage>
</organism>
<dbReference type="RefSeq" id="WP_245731120.1">
    <property type="nucleotide sequence ID" value="NZ_FNQM01000017.1"/>
</dbReference>
<dbReference type="SUPFAM" id="SSF54001">
    <property type="entry name" value="Cysteine proteinases"/>
    <property type="match status" value="1"/>
</dbReference>
<dbReference type="InterPro" id="IPR038765">
    <property type="entry name" value="Papain-like_cys_pep_sf"/>
</dbReference>
<dbReference type="EMBL" id="FNQM01000017">
    <property type="protein sequence ID" value="SEA90738.1"/>
    <property type="molecule type" value="Genomic_DNA"/>
</dbReference>
<evidence type="ECO:0000313" key="3">
    <source>
        <dbReference type="Proteomes" id="UP000198703"/>
    </source>
</evidence>
<dbReference type="AlphaFoldDB" id="A0A1H4F1S1"/>
<dbReference type="Pfam" id="PF01841">
    <property type="entry name" value="Transglut_core"/>
    <property type="match status" value="1"/>
</dbReference>